<comment type="caution">
    <text evidence="5">The sequence shown here is derived from an EMBL/GenBank/DDBJ whole genome shotgun (WGS) entry which is preliminary data.</text>
</comment>
<accession>A0A367CH20</accession>
<name>A0A367CH20_9ENTE</name>
<evidence type="ECO:0000256" key="3">
    <source>
        <dbReference type="ARBA" id="ARBA00022695"/>
    </source>
</evidence>
<organism evidence="5 6">
    <name type="scientific">Enterococcus durans</name>
    <dbReference type="NCBI Taxonomy" id="53345"/>
    <lineage>
        <taxon>Bacteria</taxon>
        <taxon>Bacillati</taxon>
        <taxon>Bacillota</taxon>
        <taxon>Bacilli</taxon>
        <taxon>Lactobacillales</taxon>
        <taxon>Enterococcaceae</taxon>
        <taxon>Enterococcus</taxon>
    </lineage>
</organism>
<dbReference type="Proteomes" id="UP000252797">
    <property type="component" value="Unassembled WGS sequence"/>
</dbReference>
<comment type="catalytic activity">
    <reaction evidence="4">
        <text>apo-[citrate lyase ACP] + 2'-(5''-triphospho-alpha-D-ribosyl)-3'-dephospho-CoA = holo-[citrate lyase ACP] + diphosphate</text>
        <dbReference type="Rhea" id="RHEA:16333"/>
        <dbReference type="Rhea" id="RHEA-COMP:10157"/>
        <dbReference type="Rhea" id="RHEA-COMP:10158"/>
        <dbReference type="ChEBI" id="CHEBI:29999"/>
        <dbReference type="ChEBI" id="CHEBI:33019"/>
        <dbReference type="ChEBI" id="CHEBI:61378"/>
        <dbReference type="ChEBI" id="CHEBI:82683"/>
        <dbReference type="EC" id="2.7.7.61"/>
    </reaction>
</comment>
<keyword evidence="3" id="KW-0548">Nucleotidyltransferase</keyword>
<proteinExistence type="predicted"/>
<dbReference type="EC" id="2.7.7.61" evidence="1"/>
<dbReference type="NCBIfam" id="TIGR03124">
    <property type="entry name" value="citrate_citX"/>
    <property type="match status" value="1"/>
</dbReference>
<sequence length="196" mass="22947">MWSKMSNELFKGRTITLEQMLTARSNRAERQKKLLGQEKNQSLVCLTLNIPGPIKNSYEWQNVFLVLVKEIEQAFSEEEMGAKVLHHEWTGSEYYLKLNVAQKEAKQKMVVIEEEHPFGRLADIDVLAFTENIQPLTREKLGYPKRKCLLCTEEAKVCGRSRTHTVKEMQYAIQAIVDKERRRFYEKNPVHGNRFT</sequence>
<evidence type="ECO:0000256" key="1">
    <source>
        <dbReference type="ARBA" id="ARBA00012524"/>
    </source>
</evidence>
<protein>
    <recommendedName>
        <fullName evidence="1">citrate lyase holo-[acyl-carrier protein] synthase</fullName>
        <ecNumber evidence="1">2.7.7.61</ecNumber>
    </recommendedName>
</protein>
<keyword evidence="2" id="KW-0808">Transferase</keyword>
<evidence type="ECO:0000313" key="6">
    <source>
        <dbReference type="Proteomes" id="UP000252797"/>
    </source>
</evidence>
<evidence type="ECO:0000256" key="2">
    <source>
        <dbReference type="ARBA" id="ARBA00022679"/>
    </source>
</evidence>
<gene>
    <name evidence="5" type="ORF">EA71_00068</name>
</gene>
<evidence type="ECO:0000256" key="4">
    <source>
        <dbReference type="ARBA" id="ARBA00048574"/>
    </source>
</evidence>
<reference evidence="5 6" key="1">
    <citation type="submission" date="2015-06" db="EMBL/GenBank/DDBJ databases">
        <title>The Genome Sequence of Enterococcus durans 4EA1.</title>
        <authorList>
            <consortium name="The Broad Institute Genomics Platform"/>
            <consortium name="The Broad Institute Genome Sequencing Center for Infectious Disease"/>
            <person name="Earl A.M."/>
            <person name="Van Tyne D."/>
            <person name="Lebreton F."/>
            <person name="Saavedra J.T."/>
            <person name="Gilmore M.S."/>
            <person name="Manson Mcguire A."/>
            <person name="Clock S."/>
            <person name="Crupain M."/>
            <person name="Rangan U."/>
            <person name="Young S."/>
            <person name="Abouelleil A."/>
            <person name="Cao P."/>
            <person name="Chapman S.B."/>
            <person name="Griggs A."/>
            <person name="Priest M."/>
            <person name="Shea T."/>
            <person name="Wortman J."/>
            <person name="Nusbaum C."/>
            <person name="Birren B."/>
        </authorList>
    </citation>
    <scope>NUCLEOTIDE SEQUENCE [LARGE SCALE GENOMIC DNA]</scope>
    <source>
        <strain evidence="5 6">4EA1</strain>
    </source>
</reference>
<dbReference type="AlphaFoldDB" id="A0A367CH20"/>
<dbReference type="NCBIfam" id="NF002383">
    <property type="entry name" value="PRK01392.1"/>
    <property type="match status" value="1"/>
</dbReference>
<evidence type="ECO:0000313" key="5">
    <source>
        <dbReference type="EMBL" id="RCA11864.1"/>
    </source>
</evidence>
<dbReference type="GO" id="GO:0050519">
    <property type="term" value="F:holo-citrate lyase synthase activity"/>
    <property type="evidence" value="ECO:0007669"/>
    <property type="project" value="UniProtKB-EC"/>
</dbReference>
<dbReference type="GO" id="GO:0051191">
    <property type="term" value="P:prosthetic group biosynthetic process"/>
    <property type="evidence" value="ECO:0007669"/>
    <property type="project" value="InterPro"/>
</dbReference>
<dbReference type="EMBL" id="LEPB01000001">
    <property type="protein sequence ID" value="RCA11864.1"/>
    <property type="molecule type" value="Genomic_DNA"/>
</dbReference>
<dbReference type="InterPro" id="IPR005551">
    <property type="entry name" value="CitX"/>
</dbReference>
<dbReference type="Pfam" id="PF03802">
    <property type="entry name" value="CitX"/>
    <property type="match status" value="1"/>
</dbReference>